<protein>
    <recommendedName>
        <fullName evidence="3">C3H1-type domain-containing protein</fullName>
    </recommendedName>
</protein>
<feature type="region of interest" description="Disordered" evidence="2">
    <location>
        <begin position="171"/>
        <end position="236"/>
    </location>
</feature>
<keyword evidence="1" id="KW-0862">Zinc</keyword>
<name>A0A9Q0DZG8_9TELE</name>
<dbReference type="Pfam" id="PF10469">
    <property type="entry name" value="AKAP7_NLS"/>
    <property type="match status" value="1"/>
</dbReference>
<feature type="compositionally biased region" description="Polar residues" evidence="2">
    <location>
        <begin position="1"/>
        <end position="45"/>
    </location>
</feature>
<feature type="domain" description="C3H1-type" evidence="3">
    <location>
        <begin position="52"/>
        <end position="79"/>
    </location>
</feature>
<dbReference type="InterPro" id="IPR019510">
    <property type="entry name" value="AKAP7-like_phosphoesterase"/>
</dbReference>
<dbReference type="AlphaFoldDB" id="A0A9Q0DZG8"/>
<gene>
    <name evidence="4" type="ORF">NHX12_001214</name>
</gene>
<feature type="compositionally biased region" description="Basic and acidic residues" evidence="2">
    <location>
        <begin position="207"/>
        <end position="217"/>
    </location>
</feature>
<dbReference type="InterPro" id="IPR009097">
    <property type="entry name" value="Cyclic_Pdiesterase"/>
</dbReference>
<feature type="compositionally biased region" description="Acidic residues" evidence="2">
    <location>
        <begin position="227"/>
        <end position="236"/>
    </location>
</feature>
<dbReference type="SUPFAM" id="SSF55144">
    <property type="entry name" value="LigT-like"/>
    <property type="match status" value="1"/>
</dbReference>
<feature type="region of interest" description="Disordered" evidence="2">
    <location>
        <begin position="260"/>
        <end position="294"/>
    </location>
</feature>
<feature type="region of interest" description="Disordered" evidence="2">
    <location>
        <begin position="1"/>
        <end position="48"/>
    </location>
</feature>
<dbReference type="Gene3D" id="2.30.30.1190">
    <property type="match status" value="1"/>
</dbReference>
<dbReference type="InterPro" id="IPR000571">
    <property type="entry name" value="Znf_CCCH"/>
</dbReference>
<dbReference type="EMBL" id="JANIIK010000109">
    <property type="protein sequence ID" value="KAJ3597697.1"/>
    <property type="molecule type" value="Genomic_DNA"/>
</dbReference>
<evidence type="ECO:0000313" key="4">
    <source>
        <dbReference type="EMBL" id="KAJ3597697.1"/>
    </source>
</evidence>
<dbReference type="GO" id="GO:0008270">
    <property type="term" value="F:zinc ion binding"/>
    <property type="evidence" value="ECO:0007669"/>
    <property type="project" value="UniProtKB-KW"/>
</dbReference>
<keyword evidence="1" id="KW-0479">Metal-binding</keyword>
<dbReference type="PROSITE" id="PS50103">
    <property type="entry name" value="ZF_C3H1"/>
    <property type="match status" value="1"/>
</dbReference>
<dbReference type="Proteomes" id="UP001148018">
    <property type="component" value="Unassembled WGS sequence"/>
</dbReference>
<evidence type="ECO:0000256" key="1">
    <source>
        <dbReference type="PROSITE-ProRule" id="PRU00723"/>
    </source>
</evidence>
<proteinExistence type="predicted"/>
<keyword evidence="5" id="KW-1185">Reference proteome</keyword>
<dbReference type="InterPro" id="IPR040459">
    <property type="entry name" value="MJ1316"/>
</dbReference>
<evidence type="ECO:0000259" key="3">
    <source>
        <dbReference type="PROSITE" id="PS50103"/>
    </source>
</evidence>
<keyword evidence="1" id="KW-0863">Zinc-finger</keyword>
<sequence>MTSGQSPVMGSPETPQEGSQGACSLTHTSSPEQLTETKHPSTAGTDSAERQEDAVPVCHFFLAGKCHFGSRCRWSHRCVEEVGKGKKPRMRTADDVISRILWDTVEEEHFVVGYLDRFLGVLERPFSEFNWDADLCDCDYTSEIALPRHRIQYFAYRGHRVWDRNSRTDRVFGSTDAEQTDSMSKGEAPERTEDGQEAESVVTVESSTERTCLEEITRTLSTQTALDDPEEKGEMEAAVDDAVRVEGAASQGKSLEEWNDGAENHQQQDPSEEPDVVSPCPGSSPKQKGQRGRVRPTHFITFRANTPSIVSGVQQLKEEVCALLPSSAPQWTSSYALHVTMCLLILPGPEEVAAAAKILQSFACLDRNPPVAVTFPLKLKHFNGRVLYLSPYPHLPLQHLNDGLQGALREAGLLHCHSFNPRYHLTLAEVKDREGERVFEKVGELRVGKGLNLGRLPVNTLHLCEVGNWTDNFYNILATVTLR</sequence>
<dbReference type="Gene3D" id="3.90.1140.10">
    <property type="entry name" value="Cyclic phosphodiesterase"/>
    <property type="match status" value="1"/>
</dbReference>
<reference evidence="4" key="1">
    <citation type="submission" date="2022-07" db="EMBL/GenBank/DDBJ databases">
        <title>Chromosome-level genome of Muraenolepis orangiensis.</title>
        <authorList>
            <person name="Kim J."/>
        </authorList>
    </citation>
    <scope>NUCLEOTIDE SEQUENCE</scope>
    <source>
        <strain evidence="4">KU_S4_2022</strain>
        <tissue evidence="4">Muscle</tissue>
    </source>
</reference>
<dbReference type="InterPro" id="IPR042653">
    <property type="entry name" value="Leng9"/>
</dbReference>
<dbReference type="PANTHER" id="PTHR46729">
    <property type="entry name" value="LEUKOCYTE RECEPTOR CLUSTER MEMBER 9"/>
    <property type="match status" value="1"/>
</dbReference>
<organism evidence="4 5">
    <name type="scientific">Muraenolepis orangiensis</name>
    <name type="common">Patagonian moray cod</name>
    <dbReference type="NCBI Taxonomy" id="630683"/>
    <lineage>
        <taxon>Eukaryota</taxon>
        <taxon>Metazoa</taxon>
        <taxon>Chordata</taxon>
        <taxon>Craniata</taxon>
        <taxon>Vertebrata</taxon>
        <taxon>Euteleostomi</taxon>
        <taxon>Actinopterygii</taxon>
        <taxon>Neopterygii</taxon>
        <taxon>Teleostei</taxon>
        <taxon>Neoteleostei</taxon>
        <taxon>Acanthomorphata</taxon>
        <taxon>Zeiogadaria</taxon>
        <taxon>Gadariae</taxon>
        <taxon>Gadiformes</taxon>
        <taxon>Muraenolepidoidei</taxon>
        <taxon>Muraenolepididae</taxon>
        <taxon>Muraenolepis</taxon>
    </lineage>
</organism>
<evidence type="ECO:0000313" key="5">
    <source>
        <dbReference type="Proteomes" id="UP001148018"/>
    </source>
</evidence>
<dbReference type="OrthoDB" id="10263155at2759"/>
<comment type="caution">
    <text evidence="4">The sequence shown here is derived from an EMBL/GenBank/DDBJ whole genome shotgun (WGS) entry which is preliminary data.</text>
</comment>
<feature type="zinc finger region" description="C3H1-type" evidence="1">
    <location>
        <begin position="52"/>
        <end position="79"/>
    </location>
</feature>
<dbReference type="Pfam" id="PF04457">
    <property type="entry name" value="MJ1316"/>
    <property type="match status" value="1"/>
</dbReference>
<evidence type="ECO:0000256" key="2">
    <source>
        <dbReference type="SAM" id="MobiDB-lite"/>
    </source>
</evidence>
<dbReference type="PANTHER" id="PTHR46729:SF1">
    <property type="entry name" value="LEUKOCYTE RECEPTOR CLUSTER MEMBER 9"/>
    <property type="match status" value="1"/>
</dbReference>
<accession>A0A9Q0DZG8</accession>